<name>A0A0C3Q1W8_9AGAM</name>
<dbReference type="Proteomes" id="UP000054248">
    <property type="component" value="Unassembled WGS sequence"/>
</dbReference>
<dbReference type="AlphaFoldDB" id="A0A0C3Q1W8"/>
<feature type="region of interest" description="Disordered" evidence="1">
    <location>
        <begin position="26"/>
        <end position="51"/>
    </location>
</feature>
<evidence type="ECO:0000313" key="2">
    <source>
        <dbReference type="EMBL" id="KIO16671.1"/>
    </source>
</evidence>
<organism evidence="2 3">
    <name type="scientific">Tulasnella calospora MUT 4182</name>
    <dbReference type="NCBI Taxonomy" id="1051891"/>
    <lineage>
        <taxon>Eukaryota</taxon>
        <taxon>Fungi</taxon>
        <taxon>Dikarya</taxon>
        <taxon>Basidiomycota</taxon>
        <taxon>Agaricomycotina</taxon>
        <taxon>Agaricomycetes</taxon>
        <taxon>Cantharellales</taxon>
        <taxon>Tulasnellaceae</taxon>
        <taxon>Tulasnella</taxon>
    </lineage>
</organism>
<evidence type="ECO:0000256" key="1">
    <source>
        <dbReference type="SAM" id="MobiDB-lite"/>
    </source>
</evidence>
<reference evidence="2 3" key="1">
    <citation type="submission" date="2014-04" db="EMBL/GenBank/DDBJ databases">
        <authorList>
            <consortium name="DOE Joint Genome Institute"/>
            <person name="Kuo A."/>
            <person name="Girlanda M."/>
            <person name="Perotto S."/>
            <person name="Kohler A."/>
            <person name="Nagy L.G."/>
            <person name="Floudas D."/>
            <person name="Copeland A."/>
            <person name="Barry K.W."/>
            <person name="Cichocki N."/>
            <person name="Veneault-Fourrey C."/>
            <person name="LaButti K."/>
            <person name="Lindquist E.A."/>
            <person name="Lipzen A."/>
            <person name="Lundell T."/>
            <person name="Morin E."/>
            <person name="Murat C."/>
            <person name="Sun H."/>
            <person name="Tunlid A."/>
            <person name="Henrissat B."/>
            <person name="Grigoriev I.V."/>
            <person name="Hibbett D.S."/>
            <person name="Martin F."/>
            <person name="Nordberg H.P."/>
            <person name="Cantor M.N."/>
            <person name="Hua S.X."/>
        </authorList>
    </citation>
    <scope>NUCLEOTIDE SEQUENCE [LARGE SCALE GENOMIC DNA]</scope>
    <source>
        <strain evidence="2 3">MUT 4182</strain>
    </source>
</reference>
<gene>
    <name evidence="2" type="ORF">M407DRAFT_33675</name>
</gene>
<dbReference type="EMBL" id="KN823507">
    <property type="protein sequence ID" value="KIO16671.1"/>
    <property type="molecule type" value="Genomic_DNA"/>
</dbReference>
<reference evidence="3" key="2">
    <citation type="submission" date="2015-01" db="EMBL/GenBank/DDBJ databases">
        <title>Evolutionary Origins and Diversification of the Mycorrhizal Mutualists.</title>
        <authorList>
            <consortium name="DOE Joint Genome Institute"/>
            <consortium name="Mycorrhizal Genomics Consortium"/>
            <person name="Kohler A."/>
            <person name="Kuo A."/>
            <person name="Nagy L.G."/>
            <person name="Floudas D."/>
            <person name="Copeland A."/>
            <person name="Barry K.W."/>
            <person name="Cichocki N."/>
            <person name="Veneault-Fourrey C."/>
            <person name="LaButti K."/>
            <person name="Lindquist E.A."/>
            <person name="Lipzen A."/>
            <person name="Lundell T."/>
            <person name="Morin E."/>
            <person name="Murat C."/>
            <person name="Riley R."/>
            <person name="Ohm R."/>
            <person name="Sun H."/>
            <person name="Tunlid A."/>
            <person name="Henrissat B."/>
            <person name="Grigoriev I.V."/>
            <person name="Hibbett D.S."/>
            <person name="Martin F."/>
        </authorList>
    </citation>
    <scope>NUCLEOTIDE SEQUENCE [LARGE SCALE GENOMIC DNA]</scope>
    <source>
        <strain evidence="3">MUT 4182</strain>
    </source>
</reference>
<sequence>MSGCCRKKRCRDLPLRALPRLTYLPLSPETAPAKPDQFQTEGGRMHLLDNA</sequence>
<evidence type="ECO:0000313" key="3">
    <source>
        <dbReference type="Proteomes" id="UP000054248"/>
    </source>
</evidence>
<dbReference type="HOGENOM" id="CLU_3108181_0_0_1"/>
<proteinExistence type="predicted"/>
<accession>A0A0C3Q1W8</accession>
<protein>
    <submittedName>
        <fullName evidence="2">Uncharacterized protein</fullName>
    </submittedName>
</protein>
<keyword evidence="3" id="KW-1185">Reference proteome</keyword>